<dbReference type="EMBL" id="BARW01008707">
    <property type="protein sequence ID" value="GAI86785.1"/>
    <property type="molecule type" value="Genomic_DNA"/>
</dbReference>
<evidence type="ECO:0000313" key="1">
    <source>
        <dbReference type="EMBL" id="GAI86785.1"/>
    </source>
</evidence>
<sequence>MTPDEAIKRMTKDVTYLREKGRVYLADAEQLGIEALRRHKAQECCQVNVIVGPLPGETRE</sequence>
<protein>
    <submittedName>
        <fullName evidence="1">Uncharacterized protein</fullName>
    </submittedName>
</protein>
<name>X1TGR4_9ZZZZ</name>
<dbReference type="AlphaFoldDB" id="X1TGR4"/>
<comment type="caution">
    <text evidence="1">The sequence shown here is derived from an EMBL/GenBank/DDBJ whole genome shotgun (WGS) entry which is preliminary data.</text>
</comment>
<reference evidence="1" key="1">
    <citation type="journal article" date="2014" name="Front. Microbiol.">
        <title>High frequency of phylogenetically diverse reductive dehalogenase-homologous genes in deep subseafloor sedimentary metagenomes.</title>
        <authorList>
            <person name="Kawai M."/>
            <person name="Futagami T."/>
            <person name="Toyoda A."/>
            <person name="Takaki Y."/>
            <person name="Nishi S."/>
            <person name="Hori S."/>
            <person name="Arai W."/>
            <person name="Tsubouchi T."/>
            <person name="Morono Y."/>
            <person name="Uchiyama I."/>
            <person name="Ito T."/>
            <person name="Fujiyama A."/>
            <person name="Inagaki F."/>
            <person name="Takami H."/>
        </authorList>
    </citation>
    <scope>NUCLEOTIDE SEQUENCE</scope>
    <source>
        <strain evidence="1">Expedition CK06-06</strain>
    </source>
</reference>
<gene>
    <name evidence="1" type="ORF">S12H4_17751</name>
</gene>
<accession>X1TGR4</accession>
<proteinExistence type="predicted"/>
<organism evidence="1">
    <name type="scientific">marine sediment metagenome</name>
    <dbReference type="NCBI Taxonomy" id="412755"/>
    <lineage>
        <taxon>unclassified sequences</taxon>
        <taxon>metagenomes</taxon>
        <taxon>ecological metagenomes</taxon>
    </lineage>
</organism>